<dbReference type="Gene3D" id="3.30.497.10">
    <property type="entry name" value="Antithrombin, subunit I, domain 2"/>
    <property type="match status" value="1"/>
</dbReference>
<dbReference type="PANTHER" id="PTHR11461:SF211">
    <property type="entry name" value="GH10112P-RELATED"/>
    <property type="match status" value="1"/>
</dbReference>
<dbReference type="InterPro" id="IPR042178">
    <property type="entry name" value="Serpin_sf_1"/>
</dbReference>
<dbReference type="InterPro" id="IPR042185">
    <property type="entry name" value="Serpin_sf_2"/>
</dbReference>
<organism evidence="7">
    <name type="scientific">Anoplophora glabripennis</name>
    <name type="common">Asian longhorn beetle</name>
    <name type="synonym">Anoplophora nobilis</name>
    <dbReference type="NCBI Taxonomy" id="217634"/>
    <lineage>
        <taxon>Eukaryota</taxon>
        <taxon>Metazoa</taxon>
        <taxon>Ecdysozoa</taxon>
        <taxon>Arthropoda</taxon>
        <taxon>Hexapoda</taxon>
        <taxon>Insecta</taxon>
        <taxon>Pterygota</taxon>
        <taxon>Neoptera</taxon>
        <taxon>Endopterygota</taxon>
        <taxon>Coleoptera</taxon>
        <taxon>Polyphaga</taxon>
        <taxon>Cucujiformia</taxon>
        <taxon>Chrysomeloidea</taxon>
        <taxon>Cerambycidae</taxon>
        <taxon>Lamiinae</taxon>
        <taxon>Lamiini</taxon>
        <taxon>Anoplophora</taxon>
    </lineage>
</organism>
<dbReference type="PANTHER" id="PTHR11461">
    <property type="entry name" value="SERINE PROTEASE INHIBITOR, SERPIN"/>
    <property type="match status" value="1"/>
</dbReference>
<dbReference type="AlphaFoldDB" id="V5GQA0"/>
<evidence type="ECO:0000256" key="5">
    <source>
        <dbReference type="SAM" id="SignalP"/>
    </source>
</evidence>
<name>V5GQA0_ANOGL</name>
<proteinExistence type="inferred from homology"/>
<evidence type="ECO:0000313" key="7">
    <source>
        <dbReference type="EMBL" id="JAB63797.1"/>
    </source>
</evidence>
<dbReference type="Gene3D" id="2.30.39.10">
    <property type="entry name" value="Alpha-1-antitrypsin, domain 1"/>
    <property type="match status" value="1"/>
</dbReference>
<feature type="domain" description="Serpin" evidence="6">
    <location>
        <begin position="35"/>
        <end position="394"/>
    </location>
</feature>
<sequence>MKCVLLLTLLYGVLGVPVEDEALQEFVAGNHKFTAAVYKELSKKQQGNFIVSPLSAEVVLALTNEAARGETATELTTGLSLPSTKEKTQKAIKSLLPKLKRSEEHLKLLSANKIYTDKSLKLEDDFKTIASTIYDSGVESVNFANKEKSSATVNDWVEDKTNHKIKNLIKPNDIQDNTKAILVNALYFSGKWTSPFEDYTTNKKKFFKTKDDSVDVETMSQTEYFNYYENPTLNAKFLELPYKGADIQMVIVLPNEKEGLNSVEQNIEHLLAPQPFKQERVDVQLPRFTIETEIKFVPILKSLGINRLFDNADLTGMSSNFKDLYVSDVIQKAFINVTESGTEAAAATAVLVNKIDSVGPIYEDKPVLFHADHPYLYLIKSNGVILFAGRFTRP</sequence>
<dbReference type="InterPro" id="IPR023796">
    <property type="entry name" value="Serpin_dom"/>
</dbReference>
<keyword evidence="3" id="KW-0722">Serine protease inhibitor</keyword>
<keyword evidence="5" id="KW-0732">Signal</keyword>
<evidence type="ECO:0000256" key="3">
    <source>
        <dbReference type="ARBA" id="ARBA00022900"/>
    </source>
</evidence>
<evidence type="ECO:0000256" key="4">
    <source>
        <dbReference type="RuleBase" id="RU000411"/>
    </source>
</evidence>
<keyword evidence="2" id="KW-0646">Protease inhibitor</keyword>
<reference evidence="7" key="1">
    <citation type="submission" date="2013-07" db="EMBL/GenBank/DDBJ databases">
        <title>Midgut Transcriptome Profiling of Anoplphora glabripennis, a Lignocellulose Degrading, Wood-Boring Cerambycid.</title>
        <authorList>
            <person name="Scully E.D."/>
            <person name="Hoover K."/>
            <person name="Carlson J.E."/>
            <person name="Tien M."/>
            <person name="Geib S.M."/>
        </authorList>
    </citation>
    <scope>NUCLEOTIDE SEQUENCE</scope>
</reference>
<dbReference type="GO" id="GO:0005615">
    <property type="term" value="C:extracellular space"/>
    <property type="evidence" value="ECO:0007669"/>
    <property type="project" value="InterPro"/>
</dbReference>
<comment type="similarity">
    <text evidence="1 4">Belongs to the serpin family.</text>
</comment>
<dbReference type="Pfam" id="PF00079">
    <property type="entry name" value="Serpin"/>
    <property type="match status" value="1"/>
</dbReference>
<evidence type="ECO:0000259" key="6">
    <source>
        <dbReference type="SMART" id="SM00093"/>
    </source>
</evidence>
<evidence type="ECO:0000256" key="1">
    <source>
        <dbReference type="ARBA" id="ARBA00009500"/>
    </source>
</evidence>
<dbReference type="CDD" id="cd19955">
    <property type="entry name" value="serpin48-like_insects"/>
    <property type="match status" value="1"/>
</dbReference>
<feature type="chain" id="PRO_5012972008" evidence="5">
    <location>
        <begin position="16"/>
        <end position="394"/>
    </location>
</feature>
<dbReference type="GO" id="GO:0004867">
    <property type="term" value="F:serine-type endopeptidase inhibitor activity"/>
    <property type="evidence" value="ECO:0007669"/>
    <property type="project" value="UniProtKB-KW"/>
</dbReference>
<gene>
    <name evidence="7" type="primary">ACH2</name>
</gene>
<evidence type="ECO:0000256" key="2">
    <source>
        <dbReference type="ARBA" id="ARBA00022690"/>
    </source>
</evidence>
<accession>V5GQA0</accession>
<dbReference type="SMART" id="SM00093">
    <property type="entry name" value="SERPIN"/>
    <property type="match status" value="1"/>
</dbReference>
<dbReference type="SUPFAM" id="SSF56574">
    <property type="entry name" value="Serpins"/>
    <property type="match status" value="1"/>
</dbReference>
<dbReference type="InterPro" id="IPR036186">
    <property type="entry name" value="Serpin_sf"/>
</dbReference>
<feature type="signal peptide" evidence="5">
    <location>
        <begin position="1"/>
        <end position="15"/>
    </location>
</feature>
<dbReference type="InterPro" id="IPR000215">
    <property type="entry name" value="Serpin_fam"/>
</dbReference>
<protein>
    <submittedName>
        <fullName evidence="7">Antichymotrypsin-2</fullName>
    </submittedName>
</protein>
<dbReference type="EMBL" id="GALX01004669">
    <property type="protein sequence ID" value="JAB63797.1"/>
    <property type="molecule type" value="Transcribed_RNA"/>
</dbReference>